<dbReference type="Gene3D" id="3.40.50.720">
    <property type="entry name" value="NAD(P)-binding Rossmann-like Domain"/>
    <property type="match status" value="1"/>
</dbReference>
<comment type="caution">
    <text evidence="2">The sequence shown here is derived from an EMBL/GenBank/DDBJ whole genome shotgun (WGS) entry which is preliminary data.</text>
</comment>
<reference evidence="2" key="2">
    <citation type="submission" date="2023-05" db="EMBL/GenBank/DDBJ databases">
        <authorList>
            <consortium name="Lawrence Berkeley National Laboratory"/>
            <person name="Steindorff A."/>
            <person name="Hensen N."/>
            <person name="Bonometti L."/>
            <person name="Westerberg I."/>
            <person name="Brannstrom I.O."/>
            <person name="Guillou S."/>
            <person name="Cros-Aarteil S."/>
            <person name="Calhoun S."/>
            <person name="Haridas S."/>
            <person name="Kuo A."/>
            <person name="Mondo S."/>
            <person name="Pangilinan J."/>
            <person name="Riley R."/>
            <person name="Labutti K."/>
            <person name="Andreopoulos B."/>
            <person name="Lipzen A."/>
            <person name="Chen C."/>
            <person name="Yanf M."/>
            <person name="Daum C."/>
            <person name="Ng V."/>
            <person name="Clum A."/>
            <person name="Ohm R."/>
            <person name="Martin F."/>
            <person name="Silar P."/>
            <person name="Natvig D."/>
            <person name="Lalanne C."/>
            <person name="Gautier V."/>
            <person name="Ament-Velasquez S.L."/>
            <person name="Kruys A."/>
            <person name="Hutchinson M.I."/>
            <person name="Powell A.J."/>
            <person name="Barry K."/>
            <person name="Miller A.N."/>
            <person name="Grigoriev I.V."/>
            <person name="Debuchy R."/>
            <person name="Gladieux P."/>
            <person name="Thoren M.H."/>
            <person name="Johannesson H."/>
        </authorList>
    </citation>
    <scope>NUCLEOTIDE SEQUENCE</scope>
    <source>
        <strain evidence="2">CBS 731.68</strain>
    </source>
</reference>
<dbReference type="InterPro" id="IPR003781">
    <property type="entry name" value="CoA-bd"/>
</dbReference>
<dbReference type="AlphaFoldDB" id="A0AAN6Z5Z5"/>
<keyword evidence="3" id="KW-1185">Reference proteome</keyword>
<dbReference type="Pfam" id="PF13380">
    <property type="entry name" value="CoA_binding_2"/>
    <property type="match status" value="1"/>
</dbReference>
<evidence type="ECO:0000313" key="3">
    <source>
        <dbReference type="Proteomes" id="UP001302602"/>
    </source>
</evidence>
<evidence type="ECO:0000259" key="1">
    <source>
        <dbReference type="SMART" id="SM00881"/>
    </source>
</evidence>
<dbReference type="EMBL" id="MU853225">
    <property type="protein sequence ID" value="KAK4126456.1"/>
    <property type="molecule type" value="Genomic_DNA"/>
</dbReference>
<accession>A0AAN6Z5Z5</accession>
<protein>
    <submittedName>
        <fullName evidence="2">NAD(P)-binding protein</fullName>
    </submittedName>
</protein>
<reference evidence="2" key="1">
    <citation type="journal article" date="2023" name="Mol. Phylogenet. Evol.">
        <title>Genome-scale phylogeny and comparative genomics of the fungal order Sordariales.</title>
        <authorList>
            <person name="Hensen N."/>
            <person name="Bonometti L."/>
            <person name="Westerberg I."/>
            <person name="Brannstrom I.O."/>
            <person name="Guillou S."/>
            <person name="Cros-Aarteil S."/>
            <person name="Calhoun S."/>
            <person name="Haridas S."/>
            <person name="Kuo A."/>
            <person name="Mondo S."/>
            <person name="Pangilinan J."/>
            <person name="Riley R."/>
            <person name="LaButti K."/>
            <person name="Andreopoulos B."/>
            <person name="Lipzen A."/>
            <person name="Chen C."/>
            <person name="Yan M."/>
            <person name="Daum C."/>
            <person name="Ng V."/>
            <person name="Clum A."/>
            <person name="Steindorff A."/>
            <person name="Ohm R.A."/>
            <person name="Martin F."/>
            <person name="Silar P."/>
            <person name="Natvig D.O."/>
            <person name="Lalanne C."/>
            <person name="Gautier V."/>
            <person name="Ament-Velasquez S.L."/>
            <person name="Kruys A."/>
            <person name="Hutchinson M.I."/>
            <person name="Powell A.J."/>
            <person name="Barry K."/>
            <person name="Miller A.N."/>
            <person name="Grigoriev I.V."/>
            <person name="Debuchy R."/>
            <person name="Gladieux P."/>
            <person name="Hiltunen Thoren M."/>
            <person name="Johannesson H."/>
        </authorList>
    </citation>
    <scope>NUCLEOTIDE SEQUENCE</scope>
    <source>
        <strain evidence="2">CBS 731.68</strain>
    </source>
</reference>
<evidence type="ECO:0000313" key="2">
    <source>
        <dbReference type="EMBL" id="KAK4126456.1"/>
    </source>
</evidence>
<name>A0AAN6Z5Z5_9PEZI</name>
<dbReference type="PANTHER" id="PTHR33303:SF2">
    <property type="entry name" value="COA-BINDING DOMAIN-CONTAINING PROTEIN"/>
    <property type="match status" value="1"/>
</dbReference>
<dbReference type="SMART" id="SM00881">
    <property type="entry name" value="CoA_binding"/>
    <property type="match status" value="1"/>
</dbReference>
<feature type="domain" description="CoA-binding" evidence="1">
    <location>
        <begin position="90"/>
        <end position="187"/>
    </location>
</feature>
<organism evidence="2 3">
    <name type="scientific">Parathielavia appendiculata</name>
    <dbReference type="NCBI Taxonomy" id="2587402"/>
    <lineage>
        <taxon>Eukaryota</taxon>
        <taxon>Fungi</taxon>
        <taxon>Dikarya</taxon>
        <taxon>Ascomycota</taxon>
        <taxon>Pezizomycotina</taxon>
        <taxon>Sordariomycetes</taxon>
        <taxon>Sordariomycetidae</taxon>
        <taxon>Sordariales</taxon>
        <taxon>Chaetomiaceae</taxon>
        <taxon>Parathielavia</taxon>
    </lineage>
</organism>
<proteinExistence type="predicted"/>
<dbReference type="SUPFAM" id="SSF51735">
    <property type="entry name" value="NAD(P)-binding Rossmann-fold domains"/>
    <property type="match status" value="1"/>
</dbReference>
<dbReference type="Proteomes" id="UP001302602">
    <property type="component" value="Unassembled WGS sequence"/>
</dbReference>
<dbReference type="InterPro" id="IPR036291">
    <property type="entry name" value="NAD(P)-bd_dom_sf"/>
</dbReference>
<dbReference type="PANTHER" id="PTHR33303">
    <property type="entry name" value="CYTOPLASMIC PROTEIN-RELATED"/>
    <property type="match status" value="1"/>
</dbReference>
<gene>
    <name evidence="2" type="ORF">N657DRAFT_643244</name>
</gene>
<sequence length="231" mass="25120">MPILRPTAPFELRTTYSCHWRQTLSSIRLRMLCCPVARNNVSPLNLALEDHLKNPVSHHPSGLPRAGAFHRRYMNSTSAMASTEATLRTFFQFPKYAVVGASTNTAKYGYKIFRWYITHGLPVTPINPGAQAINVEGTDYPTVGALSDLQGTEETGVSFITPPHITLKTLEEAKRLGIQAIFLQPGTFDDDVLAYARANFRTVLAGGGGAGSEGWCVLVDGERGLAAAGKL</sequence>
<dbReference type="RefSeq" id="XP_062650227.1">
    <property type="nucleotide sequence ID" value="XM_062792513.1"/>
</dbReference>
<dbReference type="GeneID" id="87829282"/>